<dbReference type="InterPro" id="IPR036640">
    <property type="entry name" value="ABC1_TM_sf"/>
</dbReference>
<dbReference type="InterPro" id="IPR039421">
    <property type="entry name" value="Type_1_exporter"/>
</dbReference>
<evidence type="ECO:0000256" key="2">
    <source>
        <dbReference type="ARBA" id="ARBA00022448"/>
    </source>
</evidence>
<dbReference type="PROSITE" id="PS50893">
    <property type="entry name" value="ABC_TRANSPORTER_2"/>
    <property type="match status" value="1"/>
</dbReference>
<dbReference type="GO" id="GO:0005886">
    <property type="term" value="C:plasma membrane"/>
    <property type="evidence" value="ECO:0007669"/>
    <property type="project" value="UniProtKB-SubCell"/>
</dbReference>
<evidence type="ECO:0000256" key="7">
    <source>
        <dbReference type="ARBA" id="ARBA00022989"/>
    </source>
</evidence>
<dbReference type="Gene3D" id="1.20.1560.10">
    <property type="entry name" value="ABC transporter type 1, transmembrane domain"/>
    <property type="match status" value="1"/>
</dbReference>
<dbReference type="Gene3D" id="3.40.50.300">
    <property type="entry name" value="P-loop containing nucleotide triphosphate hydrolases"/>
    <property type="match status" value="1"/>
</dbReference>
<proteinExistence type="predicted"/>
<keyword evidence="2" id="KW-0813">Transport</keyword>
<feature type="transmembrane region" description="Helical" evidence="9">
    <location>
        <begin position="154"/>
        <end position="172"/>
    </location>
</feature>
<dbReference type="Pfam" id="PF00664">
    <property type="entry name" value="ABC_membrane"/>
    <property type="match status" value="1"/>
</dbReference>
<dbReference type="InterPro" id="IPR003593">
    <property type="entry name" value="AAA+_ATPase"/>
</dbReference>
<dbReference type="CDD" id="cd03254">
    <property type="entry name" value="ABCC_Glucan_exporter_like"/>
    <property type="match status" value="1"/>
</dbReference>
<keyword evidence="4 9" id="KW-0812">Transmembrane</keyword>
<keyword evidence="6 12" id="KW-0067">ATP-binding</keyword>
<dbReference type="CDD" id="cd18547">
    <property type="entry name" value="ABC_6TM_Tm288_like"/>
    <property type="match status" value="1"/>
</dbReference>
<feature type="domain" description="ABC transmembrane type-1" evidence="11">
    <location>
        <begin position="40"/>
        <end position="322"/>
    </location>
</feature>
<dbReference type="PANTHER" id="PTHR43394">
    <property type="entry name" value="ATP-DEPENDENT PERMEASE MDL1, MITOCHONDRIAL"/>
    <property type="match status" value="1"/>
</dbReference>
<feature type="transmembrane region" description="Helical" evidence="9">
    <location>
        <begin position="275"/>
        <end position="299"/>
    </location>
</feature>
<accession>A0A7W8IM09</accession>
<dbReference type="GO" id="GO:0005524">
    <property type="term" value="F:ATP binding"/>
    <property type="evidence" value="ECO:0007669"/>
    <property type="project" value="UniProtKB-KW"/>
</dbReference>
<name>A0A7W8IM09_9BACL</name>
<dbReference type="GO" id="GO:0015421">
    <property type="term" value="F:ABC-type oligopeptide transporter activity"/>
    <property type="evidence" value="ECO:0007669"/>
    <property type="project" value="TreeGrafter"/>
</dbReference>
<dbReference type="EMBL" id="JACHEP010000001">
    <property type="protein sequence ID" value="MBB5322968.1"/>
    <property type="molecule type" value="Genomic_DNA"/>
</dbReference>
<evidence type="ECO:0000256" key="4">
    <source>
        <dbReference type="ARBA" id="ARBA00022692"/>
    </source>
</evidence>
<dbReference type="AlphaFoldDB" id="A0A7W8IM09"/>
<evidence type="ECO:0000256" key="1">
    <source>
        <dbReference type="ARBA" id="ARBA00004651"/>
    </source>
</evidence>
<keyword evidence="8 9" id="KW-0472">Membrane</keyword>
<evidence type="ECO:0000256" key="6">
    <source>
        <dbReference type="ARBA" id="ARBA00022840"/>
    </source>
</evidence>
<feature type="transmembrane region" description="Helical" evidence="9">
    <location>
        <begin position="178"/>
        <end position="197"/>
    </location>
</feature>
<evidence type="ECO:0000256" key="5">
    <source>
        <dbReference type="ARBA" id="ARBA00022741"/>
    </source>
</evidence>
<dbReference type="InterPro" id="IPR003439">
    <property type="entry name" value="ABC_transporter-like_ATP-bd"/>
</dbReference>
<evidence type="ECO:0000313" key="12">
    <source>
        <dbReference type="EMBL" id="MBB5322968.1"/>
    </source>
</evidence>
<keyword evidence="13" id="KW-1185">Reference proteome</keyword>
<evidence type="ECO:0000259" key="10">
    <source>
        <dbReference type="PROSITE" id="PS50893"/>
    </source>
</evidence>
<dbReference type="Pfam" id="PF00005">
    <property type="entry name" value="ABC_tran"/>
    <property type="match status" value="1"/>
</dbReference>
<keyword evidence="3" id="KW-1003">Cell membrane</keyword>
<dbReference type="FunFam" id="1.20.1560.10:FF:000011">
    <property type="entry name" value="Multidrug ABC transporter ATP-binding protein"/>
    <property type="match status" value="1"/>
</dbReference>
<dbReference type="PROSITE" id="PS00211">
    <property type="entry name" value="ABC_TRANSPORTER_1"/>
    <property type="match status" value="1"/>
</dbReference>
<comment type="subcellular location">
    <subcellularLocation>
        <location evidence="1">Cell membrane</location>
        <topology evidence="1">Multi-pass membrane protein</topology>
    </subcellularLocation>
</comment>
<sequence>MLKHRHNMIILKENKRTVKENIQTLKRIWRFLSGQKGRLAVVIWMVMISSCLSLLGPYVVGKAVDTYIVTKQTEGFVSLVATLLFIYLALSLSTFLQNYWMIGIAQKTIYSIRTQLFRQFHQLPISFFDQRKSGELMSRLTNDIENMSQTFNSTVIQVISSTLTLIGAIFVMLSLSPLLTAVTLLIVPMMFGGMRWITNRTQKRFKEQQQNLGELNGLIEEVISGQKVIKLFSQEKTVISQFLIKNEQLKQSGFWAQTYSGFIPKLMNVLNNLSFALIAGVGGIFAFKGMISIGVIVIFTEYARQFTRPLNDLANQWNTLLSALAGAERVFEILDKEKEEDDEAEALDLPVVRGEVEFRHVSFSYDKKQEALRDVSFLTSPGETVALVGPTGVGKTTIIQLLMRFYDPDRGHILIDGYDVRQIKRFSLRQHMAFVLQDVFLFQGTILENIRYGRLDATDEEVIEAAKWANAHSFIMKLPNGYDTVLQQDGSGISQGQKQLLAIARAMIARPSILILDEATSNIDTMTELAIQEALARLMNNRTCFVIAHRLNTIQNADRILVLREGTVVEQGTHASLLKEKGFYYELYHRQFKKEII</sequence>
<dbReference type="PROSITE" id="PS50929">
    <property type="entry name" value="ABC_TM1F"/>
    <property type="match status" value="1"/>
</dbReference>
<organism evidence="12 13">
    <name type="scientific">Anoxybacteroides tepidamans</name>
    <dbReference type="NCBI Taxonomy" id="265948"/>
    <lineage>
        <taxon>Bacteria</taxon>
        <taxon>Bacillati</taxon>
        <taxon>Bacillota</taxon>
        <taxon>Bacilli</taxon>
        <taxon>Bacillales</taxon>
        <taxon>Anoxybacillaceae</taxon>
        <taxon>Anoxybacteroides</taxon>
    </lineage>
</organism>
<dbReference type="PANTHER" id="PTHR43394:SF1">
    <property type="entry name" value="ATP-BINDING CASSETTE SUB-FAMILY B MEMBER 10, MITOCHONDRIAL"/>
    <property type="match status" value="1"/>
</dbReference>
<keyword evidence="5" id="KW-0547">Nucleotide-binding</keyword>
<gene>
    <name evidence="12" type="ORF">HNQ34_000045</name>
</gene>
<comment type="caution">
    <text evidence="12">The sequence shown here is derived from an EMBL/GenBank/DDBJ whole genome shotgun (WGS) entry which is preliminary data.</text>
</comment>
<keyword evidence="7 9" id="KW-1133">Transmembrane helix</keyword>
<dbReference type="SUPFAM" id="SSF90123">
    <property type="entry name" value="ABC transporter transmembrane region"/>
    <property type="match status" value="1"/>
</dbReference>
<dbReference type="GO" id="GO:0016887">
    <property type="term" value="F:ATP hydrolysis activity"/>
    <property type="evidence" value="ECO:0007669"/>
    <property type="project" value="InterPro"/>
</dbReference>
<evidence type="ECO:0000256" key="8">
    <source>
        <dbReference type="ARBA" id="ARBA00023136"/>
    </source>
</evidence>
<feature type="transmembrane region" description="Helical" evidence="9">
    <location>
        <begin position="39"/>
        <end position="60"/>
    </location>
</feature>
<feature type="domain" description="ABC transporter" evidence="10">
    <location>
        <begin position="356"/>
        <end position="590"/>
    </location>
</feature>
<reference evidence="12 13" key="1">
    <citation type="submission" date="2020-08" db="EMBL/GenBank/DDBJ databases">
        <title>Genomic Encyclopedia of Type Strains, Phase IV (KMG-IV): sequencing the most valuable type-strain genomes for metagenomic binning, comparative biology and taxonomic classification.</title>
        <authorList>
            <person name="Goeker M."/>
        </authorList>
    </citation>
    <scope>NUCLEOTIDE SEQUENCE [LARGE SCALE GENOMIC DNA]</scope>
    <source>
        <strain evidence="12 13">DSM 16325</strain>
    </source>
</reference>
<dbReference type="InterPro" id="IPR027417">
    <property type="entry name" value="P-loop_NTPase"/>
</dbReference>
<evidence type="ECO:0000259" key="11">
    <source>
        <dbReference type="PROSITE" id="PS50929"/>
    </source>
</evidence>
<dbReference type="Proteomes" id="UP000520011">
    <property type="component" value="Unassembled WGS sequence"/>
</dbReference>
<dbReference type="InterPro" id="IPR017871">
    <property type="entry name" value="ABC_transporter-like_CS"/>
</dbReference>
<feature type="transmembrane region" description="Helical" evidence="9">
    <location>
        <begin position="75"/>
        <end position="96"/>
    </location>
</feature>
<evidence type="ECO:0000256" key="3">
    <source>
        <dbReference type="ARBA" id="ARBA00022475"/>
    </source>
</evidence>
<dbReference type="SMART" id="SM00382">
    <property type="entry name" value="AAA"/>
    <property type="match status" value="1"/>
</dbReference>
<evidence type="ECO:0000313" key="13">
    <source>
        <dbReference type="Proteomes" id="UP000520011"/>
    </source>
</evidence>
<evidence type="ECO:0000256" key="9">
    <source>
        <dbReference type="SAM" id="Phobius"/>
    </source>
</evidence>
<dbReference type="SUPFAM" id="SSF52540">
    <property type="entry name" value="P-loop containing nucleoside triphosphate hydrolases"/>
    <property type="match status" value="1"/>
</dbReference>
<protein>
    <submittedName>
        <fullName evidence="12">ATP-binding cassette subfamily B protein</fullName>
    </submittedName>
</protein>
<dbReference type="FunFam" id="3.40.50.300:FF:000287">
    <property type="entry name" value="Multidrug ABC transporter ATP-binding protein"/>
    <property type="match status" value="1"/>
</dbReference>
<dbReference type="InterPro" id="IPR011527">
    <property type="entry name" value="ABC1_TM_dom"/>
</dbReference>